<feature type="transmembrane region" description="Helical" evidence="1">
    <location>
        <begin position="103"/>
        <end position="128"/>
    </location>
</feature>
<feature type="transmembrane region" description="Helical" evidence="1">
    <location>
        <begin position="193"/>
        <end position="212"/>
    </location>
</feature>
<dbReference type="InterPro" id="IPR002656">
    <property type="entry name" value="Acyl_transf_3_dom"/>
</dbReference>
<dbReference type="PANTHER" id="PTHR36927">
    <property type="entry name" value="BLR4337 PROTEIN"/>
    <property type="match status" value="1"/>
</dbReference>
<keyword evidence="1" id="KW-0472">Membrane</keyword>
<dbReference type="Pfam" id="PF01757">
    <property type="entry name" value="Acyl_transf_3"/>
    <property type="match status" value="1"/>
</dbReference>
<feature type="domain" description="Acyltransferase 3" evidence="2">
    <location>
        <begin position="17"/>
        <end position="370"/>
    </location>
</feature>
<accession>A0A3B1DDX7</accession>
<name>A0A3B1DDX7_9ZZZZ</name>
<feature type="transmembrane region" description="Helical" evidence="1">
    <location>
        <begin position="254"/>
        <end position="273"/>
    </location>
</feature>
<feature type="transmembrane region" description="Helical" evidence="1">
    <location>
        <begin position="285"/>
        <end position="308"/>
    </location>
</feature>
<feature type="transmembrane region" description="Helical" evidence="1">
    <location>
        <begin position="224"/>
        <end position="242"/>
    </location>
</feature>
<feature type="transmembrane region" description="Helical" evidence="1">
    <location>
        <begin position="60"/>
        <end position="82"/>
    </location>
</feature>
<dbReference type="GO" id="GO:0016747">
    <property type="term" value="F:acyltransferase activity, transferring groups other than amino-acyl groups"/>
    <property type="evidence" value="ECO:0007669"/>
    <property type="project" value="InterPro"/>
</dbReference>
<protein>
    <submittedName>
        <fullName evidence="3">Glucans biosynthesis protein C</fullName>
        <ecNumber evidence="3">2.1.-.-</ecNumber>
    </submittedName>
</protein>
<feature type="transmembrane region" description="Helical" evidence="1">
    <location>
        <begin position="355"/>
        <end position="374"/>
    </location>
</feature>
<dbReference type="EC" id="2.1.-.-" evidence="3"/>
<sequence>MKIILAQSNNKPTGRLYGFDSLRAMAVLFVVALHAAAPYVPTPMPGLLWVTEEPYSGTLLNGFFWGIACCIMPLFFCISGYFSYLLYERRGAQQFLSQRIHRILIPLVAAVVVILPVEVYLWALGMISHKGYPWKTLQRLNFDGDVRLQFWGLSHLWYLQYLFLYSLLFVLFERYRPRHSLVLQTIHQLATGKWLLLVLLVPSVLILTIQPQAMVGFQHSGLPVPSKFLYNAIFFALGIMAAHNKKTIDIWKRYSPLLLGTGLLLLPVMLFLIKQYVAEEGVLQTRLLLATAVSLFSLLMTLGCIGIVQKQQSPSQRAVLYLAEASFFLYLVHHPLVAILHLSLMQVAWVTELKFAVTFFSATSIGLLLYHVAVRKTWVGVFLNGRKKKPSVIQEQKIAA</sequence>
<dbReference type="InterPro" id="IPR050623">
    <property type="entry name" value="Glucan_succinyl_AcylTrfase"/>
</dbReference>
<feature type="transmembrane region" description="Helical" evidence="1">
    <location>
        <begin position="320"/>
        <end position="343"/>
    </location>
</feature>
<keyword evidence="1" id="KW-1133">Transmembrane helix</keyword>
<keyword evidence="3" id="KW-0808">Transferase</keyword>
<gene>
    <name evidence="3" type="ORF">MNBD_PLANCTO02-2618</name>
</gene>
<dbReference type="EMBL" id="UOGL01000504">
    <property type="protein sequence ID" value="VAX41026.1"/>
    <property type="molecule type" value="Genomic_DNA"/>
</dbReference>
<evidence type="ECO:0000256" key="1">
    <source>
        <dbReference type="SAM" id="Phobius"/>
    </source>
</evidence>
<organism evidence="3">
    <name type="scientific">hydrothermal vent metagenome</name>
    <dbReference type="NCBI Taxonomy" id="652676"/>
    <lineage>
        <taxon>unclassified sequences</taxon>
        <taxon>metagenomes</taxon>
        <taxon>ecological metagenomes</taxon>
    </lineage>
</organism>
<evidence type="ECO:0000313" key="3">
    <source>
        <dbReference type="EMBL" id="VAX41026.1"/>
    </source>
</evidence>
<feature type="transmembrane region" description="Helical" evidence="1">
    <location>
        <begin position="21"/>
        <end position="40"/>
    </location>
</feature>
<dbReference type="PANTHER" id="PTHR36927:SF1">
    <property type="entry name" value="MDO-LIKE PROTEIN"/>
    <property type="match status" value="1"/>
</dbReference>
<evidence type="ECO:0000259" key="2">
    <source>
        <dbReference type="Pfam" id="PF01757"/>
    </source>
</evidence>
<reference evidence="3" key="1">
    <citation type="submission" date="2018-06" db="EMBL/GenBank/DDBJ databases">
        <authorList>
            <person name="Zhirakovskaya E."/>
        </authorList>
    </citation>
    <scope>NUCLEOTIDE SEQUENCE</scope>
</reference>
<keyword evidence="1" id="KW-0812">Transmembrane</keyword>
<feature type="transmembrane region" description="Helical" evidence="1">
    <location>
        <begin position="148"/>
        <end position="172"/>
    </location>
</feature>
<dbReference type="AlphaFoldDB" id="A0A3B1DDX7"/>
<proteinExistence type="predicted"/>